<proteinExistence type="predicted"/>
<comment type="caution">
    <text evidence="1">The sequence shown here is derived from an EMBL/GenBank/DDBJ whole genome shotgun (WGS) entry which is preliminary data.</text>
</comment>
<evidence type="ECO:0000313" key="1">
    <source>
        <dbReference type="EMBL" id="RLL37331.1"/>
    </source>
</evidence>
<protein>
    <submittedName>
        <fullName evidence="1">DUF707 domain-containing protein</fullName>
    </submittedName>
</protein>
<organism evidence="1 2">
    <name type="scientific">Acinetobacter cumulans</name>
    <dbReference type="NCBI Taxonomy" id="2136182"/>
    <lineage>
        <taxon>Bacteria</taxon>
        <taxon>Pseudomonadati</taxon>
        <taxon>Pseudomonadota</taxon>
        <taxon>Gammaproteobacteria</taxon>
        <taxon>Moraxellales</taxon>
        <taxon>Moraxellaceae</taxon>
        <taxon>Acinetobacter</taxon>
    </lineage>
</organism>
<name>A0A498CZR6_9GAMM</name>
<dbReference type="AlphaFoldDB" id="A0A498CZR6"/>
<dbReference type="RefSeq" id="WP_121594151.1">
    <property type="nucleotide sequence ID" value="NZ_RCHD01000006.1"/>
</dbReference>
<reference evidence="1 2" key="1">
    <citation type="submission" date="2018-09" db="EMBL/GenBank/DDBJ databases">
        <title>The draft genome of Acinetobacter sp. strains.</title>
        <authorList>
            <person name="Qin J."/>
            <person name="Feng Y."/>
            <person name="Zong Z."/>
        </authorList>
    </citation>
    <scope>NUCLEOTIDE SEQUENCE [LARGE SCALE GENOMIC DNA]</scope>
    <source>
        <strain evidence="1 2">WCHAc060003</strain>
    </source>
</reference>
<dbReference type="SUPFAM" id="SSF53448">
    <property type="entry name" value="Nucleotide-diphospho-sugar transferases"/>
    <property type="match status" value="1"/>
</dbReference>
<dbReference type="InterPro" id="IPR029044">
    <property type="entry name" value="Nucleotide-diphossugar_trans"/>
</dbReference>
<dbReference type="EMBL" id="RCHD01000006">
    <property type="protein sequence ID" value="RLL37331.1"/>
    <property type="molecule type" value="Genomic_DNA"/>
</dbReference>
<gene>
    <name evidence="1" type="ORF">D9K80_03995</name>
</gene>
<accession>A0A498CZR6</accession>
<sequence>MKNLIVVRCGDNSLHEKWISSEANYDVVISYFGNEPKFDLENLRHFHSYKGSKWEGLNDFFQTNDFWREYDAIWLPDDDIDTDVQSLNKFFELFHEYQFDIAQPSLDERSYFSWAILLKNKNFKYRKTNFVEVMIPCFNKATFNKIFHTFSENKSGWGLDFLWPQILGEQANIAVIDEVAVFHTRPVGSAGSGMGKKIISKKSFFSKNKTLSPMDELKILAKKYKFIQKERCLGGMNWDGSYIESDHVKFKQLYLAGCDIRLLENYSINFALDNIELTQ</sequence>
<dbReference type="Proteomes" id="UP000267166">
    <property type="component" value="Unassembled WGS sequence"/>
</dbReference>
<evidence type="ECO:0000313" key="2">
    <source>
        <dbReference type="Proteomes" id="UP000267166"/>
    </source>
</evidence>